<keyword evidence="2" id="KW-1185">Reference proteome</keyword>
<evidence type="ECO:0000313" key="2">
    <source>
        <dbReference type="Proteomes" id="UP001174909"/>
    </source>
</evidence>
<name>A0AA35S2V3_GEOBA</name>
<proteinExistence type="predicted"/>
<dbReference type="Proteomes" id="UP001174909">
    <property type="component" value="Unassembled WGS sequence"/>
</dbReference>
<reference evidence="1" key="1">
    <citation type="submission" date="2023-03" db="EMBL/GenBank/DDBJ databases">
        <authorList>
            <person name="Steffen K."/>
            <person name="Cardenas P."/>
        </authorList>
    </citation>
    <scope>NUCLEOTIDE SEQUENCE</scope>
</reference>
<gene>
    <name evidence="1" type="ORF">GBAR_LOCUS12460</name>
</gene>
<organism evidence="1 2">
    <name type="scientific">Geodia barretti</name>
    <name type="common">Barrett's horny sponge</name>
    <dbReference type="NCBI Taxonomy" id="519541"/>
    <lineage>
        <taxon>Eukaryota</taxon>
        <taxon>Metazoa</taxon>
        <taxon>Porifera</taxon>
        <taxon>Demospongiae</taxon>
        <taxon>Heteroscleromorpha</taxon>
        <taxon>Tetractinellida</taxon>
        <taxon>Astrophorina</taxon>
        <taxon>Geodiidae</taxon>
        <taxon>Geodia</taxon>
    </lineage>
</organism>
<protein>
    <submittedName>
        <fullName evidence="1">Uncharacterized protein</fullName>
    </submittedName>
</protein>
<sequence>MPPSSLVLSSQSSCRGRLSLMDSTVLCSGQLELDDNIHSLEGFFDNRRTDLIVTCSNTSEPGRQIINCTSTNPLMSLLCAYDSGQSEECSFPITLSIERFGTSRHILVVTATDGFGQRETIEFSFQLDAPIILEDSVVADPQFTVSIPDDRGHSLCYEVHGDSDHHFNLISDTCLSVNALFTSISPVRNTMSMIGVRAVSKGGSGCVDIKINSTCGANVFTGGSAVGVGDGMVIGGVDLQRRGGDWRISVPNCGEPSVVMRVSCTERQGLRLAVMRGANLQPTSHGLLGQFWNIPISVTILEGQPHVQIFKPDQKNYRRFPAELSQLTWDRSRQYCYYAGDSQGSSERVNQDPTQSVIEGVWTNYVTSGPFDTNFKYKRFEDNHCL</sequence>
<accession>A0AA35S2V3</accession>
<evidence type="ECO:0000313" key="1">
    <source>
        <dbReference type="EMBL" id="CAI8020901.1"/>
    </source>
</evidence>
<comment type="caution">
    <text evidence="1">The sequence shown here is derived from an EMBL/GenBank/DDBJ whole genome shotgun (WGS) entry which is preliminary data.</text>
</comment>
<dbReference type="EMBL" id="CASHTH010001855">
    <property type="protein sequence ID" value="CAI8020901.1"/>
    <property type="molecule type" value="Genomic_DNA"/>
</dbReference>
<dbReference type="AlphaFoldDB" id="A0AA35S2V3"/>